<protein>
    <recommendedName>
        <fullName evidence="10">UPAR/Ly6 domain-containing protein qvr</fullName>
    </recommendedName>
    <alternativeName>
        <fullName evidence="11">Protein quiver</fullName>
    </alternativeName>
    <alternativeName>
        <fullName evidence="8">Protein sleepless</fullName>
    </alternativeName>
</protein>
<keyword evidence="6" id="KW-1015">Disulfide bond</keyword>
<evidence type="ECO:0000256" key="2">
    <source>
        <dbReference type="ARBA" id="ARBA00010522"/>
    </source>
</evidence>
<evidence type="ECO:0000256" key="9">
    <source>
        <dbReference type="ARBA" id="ARBA00044499"/>
    </source>
</evidence>
<dbReference type="PANTHER" id="PTHR33562">
    <property type="entry name" value="ATILLA, ISOFORM B-RELATED-RELATED"/>
    <property type="match status" value="1"/>
</dbReference>
<evidence type="ECO:0000256" key="1">
    <source>
        <dbReference type="ARBA" id="ARBA00004471"/>
    </source>
</evidence>
<dbReference type="GO" id="GO:0045121">
    <property type="term" value="C:membrane raft"/>
    <property type="evidence" value="ECO:0007669"/>
    <property type="project" value="UniProtKB-SubCell"/>
</dbReference>
<dbReference type="PANTHER" id="PTHR33562:SF31">
    <property type="entry name" value="PROTEIN QUIVER"/>
    <property type="match status" value="1"/>
</dbReference>
<dbReference type="Pfam" id="PF17064">
    <property type="entry name" value="QVR"/>
    <property type="match status" value="1"/>
</dbReference>
<evidence type="ECO:0000256" key="14">
    <source>
        <dbReference type="SAM" id="SignalP"/>
    </source>
</evidence>
<evidence type="ECO:0000256" key="3">
    <source>
        <dbReference type="ARBA" id="ARBA00022475"/>
    </source>
</evidence>
<dbReference type="InterPro" id="IPR031424">
    <property type="entry name" value="QVR-like"/>
</dbReference>
<dbReference type="GO" id="GO:0032222">
    <property type="term" value="P:regulation of synaptic transmission, cholinergic"/>
    <property type="evidence" value="ECO:0007669"/>
    <property type="project" value="InterPro"/>
</dbReference>
<evidence type="ECO:0000313" key="15">
    <source>
        <dbReference type="EMBL" id="TRY69191.1"/>
    </source>
</evidence>
<keyword evidence="16" id="KW-1185">Reference proteome</keyword>
<dbReference type="GO" id="GO:0030431">
    <property type="term" value="P:sleep"/>
    <property type="evidence" value="ECO:0007669"/>
    <property type="project" value="InterPro"/>
</dbReference>
<evidence type="ECO:0000256" key="13">
    <source>
        <dbReference type="ARBA" id="ARBA00046769"/>
    </source>
</evidence>
<dbReference type="OMA" id="VERCNGH"/>
<keyword evidence="5" id="KW-0090">Biological rhythms</keyword>
<comment type="caution">
    <text evidence="15">The sequence shown here is derived from an EMBL/GenBank/DDBJ whole genome shotgun (WGS) entry which is preliminary data.</text>
</comment>
<evidence type="ECO:0000256" key="4">
    <source>
        <dbReference type="ARBA" id="ARBA00022729"/>
    </source>
</evidence>
<dbReference type="GO" id="GO:0048511">
    <property type="term" value="P:rhythmic process"/>
    <property type="evidence" value="ECO:0007669"/>
    <property type="project" value="UniProtKB-KW"/>
</dbReference>
<gene>
    <name evidence="15" type="ORF">TCAL_13515</name>
</gene>
<evidence type="ECO:0000256" key="11">
    <source>
        <dbReference type="ARBA" id="ARBA00044561"/>
    </source>
</evidence>
<sequence length="164" mass="18813">MPSQWISSVRFHSHWLYIWFILYLLPDSSKAAGGDCLSGNMIDCFECNSWDDPRCHDPFNYTLHKYDMPPLKECGGCCVKMVQFIGTEHYQVKRTCTDTFEVNFFIVNHACMTEGHRHGHMCFCEEDECNHQSPTSLPSSLCASIGLQILLMLLFQSCQNVLLS</sequence>
<feature type="signal peptide" evidence="14">
    <location>
        <begin position="1"/>
        <end position="31"/>
    </location>
</feature>
<evidence type="ECO:0000256" key="6">
    <source>
        <dbReference type="ARBA" id="ARBA00023157"/>
    </source>
</evidence>
<evidence type="ECO:0000256" key="5">
    <source>
        <dbReference type="ARBA" id="ARBA00023108"/>
    </source>
</evidence>
<reference evidence="15 16" key="1">
    <citation type="journal article" date="2018" name="Nat. Ecol. Evol.">
        <title>Genomic signatures of mitonuclear coevolution across populations of Tigriopus californicus.</title>
        <authorList>
            <person name="Barreto F.S."/>
            <person name="Watson E.T."/>
            <person name="Lima T.G."/>
            <person name="Willett C.S."/>
            <person name="Edmands S."/>
            <person name="Li W."/>
            <person name="Burton R.S."/>
        </authorList>
    </citation>
    <scope>NUCLEOTIDE SEQUENCE [LARGE SCALE GENOMIC DNA]</scope>
    <source>
        <strain evidence="15 16">San Diego</strain>
    </source>
</reference>
<dbReference type="EMBL" id="VCGU01000010">
    <property type="protein sequence ID" value="TRY69191.1"/>
    <property type="molecule type" value="Genomic_DNA"/>
</dbReference>
<evidence type="ECO:0000256" key="10">
    <source>
        <dbReference type="ARBA" id="ARBA00044524"/>
    </source>
</evidence>
<feature type="chain" id="PRO_5021881817" description="UPAR/Ly6 domain-containing protein qvr" evidence="14">
    <location>
        <begin position="32"/>
        <end position="164"/>
    </location>
</feature>
<keyword evidence="4 14" id="KW-0732">Signal</keyword>
<evidence type="ECO:0000256" key="12">
    <source>
        <dbReference type="ARBA" id="ARBA00045788"/>
    </source>
</evidence>
<evidence type="ECO:0000256" key="7">
    <source>
        <dbReference type="ARBA" id="ARBA00023180"/>
    </source>
</evidence>
<keyword evidence="3" id="KW-0472">Membrane</keyword>
<evidence type="ECO:0000256" key="8">
    <source>
        <dbReference type="ARBA" id="ARBA00031037"/>
    </source>
</evidence>
<accession>A0A553NUS9</accession>
<organism evidence="15 16">
    <name type="scientific">Tigriopus californicus</name>
    <name type="common">Marine copepod</name>
    <dbReference type="NCBI Taxonomy" id="6832"/>
    <lineage>
        <taxon>Eukaryota</taxon>
        <taxon>Metazoa</taxon>
        <taxon>Ecdysozoa</taxon>
        <taxon>Arthropoda</taxon>
        <taxon>Crustacea</taxon>
        <taxon>Multicrustacea</taxon>
        <taxon>Hexanauplia</taxon>
        <taxon>Copepoda</taxon>
        <taxon>Harpacticoida</taxon>
        <taxon>Harpacticidae</taxon>
        <taxon>Tigriopus</taxon>
    </lineage>
</organism>
<comment type="subunit">
    <text evidence="13">Interacts (via loop 2 of the three-fingered Ly-6 domain) with Sh/shaker; this interaction may stabilize both components of the complex and may be required for targeting or retention of Sh/shaker to neural cell projections. Interacts (via loop 2 of the three-fingered Ly-6 domain) with nAChRalpha3 and potentially other nicotinic acetylcholine receptors; this interaction is required for antagonism of nicotinic acetylcholine receptors.</text>
</comment>
<dbReference type="AlphaFoldDB" id="A0A553NUS9"/>
<dbReference type="Proteomes" id="UP000318571">
    <property type="component" value="Chromosome 1"/>
</dbReference>
<comment type="subcellular location">
    <subcellularLocation>
        <location evidence="1">Cell membrane</location>
        <topology evidence="1">Lipid-anchor</topology>
        <topology evidence="1">GPI-anchor</topology>
        <orientation evidence="1">Extracellular side</orientation>
    </subcellularLocation>
    <subcellularLocation>
        <location evidence="9">Membrane raft</location>
        <topology evidence="9">Lipid-anchor</topology>
        <topology evidence="9">GPI-anchor</topology>
        <orientation evidence="9">Extracellular side</orientation>
    </subcellularLocation>
</comment>
<dbReference type="GO" id="GO:0005886">
    <property type="term" value="C:plasma membrane"/>
    <property type="evidence" value="ECO:0007669"/>
    <property type="project" value="UniProtKB-SubCell"/>
</dbReference>
<proteinExistence type="inferred from homology"/>
<dbReference type="InterPro" id="IPR050975">
    <property type="entry name" value="Sleep_regulator"/>
</dbReference>
<evidence type="ECO:0000313" key="16">
    <source>
        <dbReference type="Proteomes" id="UP000318571"/>
    </source>
</evidence>
<dbReference type="CDD" id="cd23595">
    <property type="entry name" value="TFP_LU_ECD_Qvr"/>
    <property type="match status" value="1"/>
</dbReference>
<comment type="similarity">
    <text evidence="2">Belongs to the quiver family.</text>
</comment>
<keyword evidence="7" id="KW-0325">Glycoprotein</keyword>
<keyword evidence="3" id="KW-1003">Cell membrane</keyword>
<name>A0A553NUS9_TIGCA</name>
<comment type="function">
    <text evidence="12">Bifunctional regulator of neuronal activity in the mushroom body, and possibly other regions of the brain, that acts as a signaling molecule required for homeostatic regulation of sleep under normal conditions and after sleep deprivation. Reduces neuronal excitability by enhancing Sh/shaker K(+) channel activity; possibly by stabilizing Sh/shaker to increase protein levels, accelerating its activation kinetics, slowing C-type inactivation and enhancing recovery from inactivation. Specifically affects the A-type K(+) current. Antagonizes nicotinic acetylcholine receptors (nAChRs) to reduce synaptic transmission, possibly by preventing their localization to the cell surface. Required for regulation of neuromuscular excitability and plasticity at neuromuscular junctions.</text>
</comment>